<feature type="compositionally biased region" description="Acidic residues" evidence="1">
    <location>
        <begin position="229"/>
        <end position="238"/>
    </location>
</feature>
<feature type="compositionally biased region" description="Polar residues" evidence="1">
    <location>
        <begin position="439"/>
        <end position="451"/>
    </location>
</feature>
<accession>A0AAJ6QF04</accession>
<feature type="region of interest" description="Disordered" evidence="1">
    <location>
        <begin position="837"/>
        <end position="872"/>
    </location>
</feature>
<reference evidence="2" key="1">
    <citation type="submission" date="2025-02" db="EMBL/GenBank/DDBJ databases">
        <authorList>
            <consortium name="NCBI Genome Project"/>
        </authorList>
    </citation>
    <scope>NUCLEOTIDE SEQUENCE</scope>
</reference>
<dbReference type="KEGG" id="ang:An11g05740"/>
<feature type="region of interest" description="Disordered" evidence="1">
    <location>
        <begin position="71"/>
        <end position="520"/>
    </location>
</feature>
<feature type="compositionally biased region" description="Polar residues" evidence="1">
    <location>
        <begin position="734"/>
        <end position="749"/>
    </location>
</feature>
<feature type="compositionally biased region" description="Basic and acidic residues" evidence="1">
    <location>
        <begin position="298"/>
        <end position="314"/>
    </location>
</feature>
<feature type="compositionally biased region" description="Basic and acidic residues" evidence="1">
    <location>
        <begin position="22"/>
        <end position="34"/>
    </location>
</feature>
<dbReference type="RefSeq" id="XP_001394560.3">
    <property type="nucleotide sequence ID" value="XM_001394523.3"/>
</dbReference>
<feature type="compositionally biased region" description="Polar residues" evidence="1">
    <location>
        <begin position="330"/>
        <end position="341"/>
    </location>
</feature>
<feature type="region of interest" description="Disordered" evidence="1">
    <location>
        <begin position="713"/>
        <end position="749"/>
    </location>
</feature>
<organism evidence="2">
    <name type="scientific">Aspergillus niger</name>
    <dbReference type="NCBI Taxonomy" id="5061"/>
    <lineage>
        <taxon>Eukaryota</taxon>
        <taxon>Fungi</taxon>
        <taxon>Dikarya</taxon>
        <taxon>Ascomycota</taxon>
        <taxon>Pezizomycotina</taxon>
        <taxon>Eurotiomycetes</taxon>
        <taxon>Eurotiomycetidae</taxon>
        <taxon>Eurotiales</taxon>
        <taxon>Aspergillaceae</taxon>
        <taxon>Aspergillus</taxon>
        <taxon>Aspergillus subgen. Circumdati</taxon>
    </lineage>
</organism>
<proteinExistence type="predicted"/>
<feature type="compositionally biased region" description="Basic and acidic residues" evidence="1">
    <location>
        <begin position="344"/>
        <end position="361"/>
    </location>
</feature>
<feature type="compositionally biased region" description="Low complexity" evidence="1">
    <location>
        <begin position="379"/>
        <end position="388"/>
    </location>
</feature>
<dbReference type="GeneID" id="4984803"/>
<feature type="compositionally biased region" description="Basic and acidic residues" evidence="1">
    <location>
        <begin position="506"/>
        <end position="520"/>
    </location>
</feature>
<sequence length="884" mass="98756">MVGRRWRKVGWQSGSGALSIRRASDDARRSREAPRVLASHQPAPSPPSLIPDGLDRKRDSTLQAVDLLNGLMGNIQNPPSRANRPGPATPHPSRRLTYSGKRDAADMNDGFGLFPRTVPPKPRYAHETEVVTPRRSLRFSEPVPGGSTRYESDQMLQPPGSPELEHESGDQSDEPGEERSTKQAEDGFGDGTHMIPPHTSTKTETEDYSLSDAEHDDEDNDISSQSDQEMLDGEDLASEVELFSNIDERTQPSIDRPSSSPSSSHETPGRKLNTQPVRDIAASEPISTELIEDTSSEQWRDAPEQPANRRDCSRSDASSAGRLPTIAVEITTTTPLSSKASATGDHRMGGSLRDDKTRIPDQEVNDAGTTQDEDPPYQPSEASSSSVPSPEPTSSEDDFQHHSAEASPQVSDPPRQSTKRRHSITSSQGTTENREIQPGRQTTGVRQQANSRVVRKSPAEGTQHSHGANHDGAQHATEPASQGRPAVLQRATTRIATQDEPAQDNFDERSHRPERPEDSAWFKEASELDGQRSNWNKLVQSMHPRNIASNVDLIDFGFESLKRELSSLIQVYKDIIENLASDTGPSDYDVRNCSASLDQVDKQGRRHLEEAYTLSTQGDGAKGGALVEVFDAQMIPLLVRLVLVCFQAYSMDHRLFPEAYGHLQHAMRVLLRRCDQIRGLVRGHYVACRAVSPGLRLPLQRLLDSLENGRLQKRHRREDVEADRHAKAPKKSTQKGQSRPPNPTHQPRTWTKDQELALIEGLQQFQGKCSYLEKEKSAARHAHWMHLGPDRYRRICEFYQDGIGQRGEREVRKQSEKLYYQMLPIIREMARTKEEQWDWGGTTRGNPSNDNHGMNPAGSDANRGQQEVGRRQRCCGLNARRIRW</sequence>
<evidence type="ECO:0000313" key="2">
    <source>
        <dbReference type="RefSeq" id="XP_001394560.3"/>
    </source>
</evidence>
<feature type="compositionally biased region" description="Polar residues" evidence="1">
    <location>
        <begin position="406"/>
        <end position="416"/>
    </location>
</feature>
<feature type="compositionally biased region" description="Basic and acidic residues" evidence="1">
    <location>
        <begin position="717"/>
        <end position="726"/>
    </location>
</feature>
<gene>
    <name evidence="2" type="ORF">An11g05740</name>
</gene>
<dbReference type="VEuPathDB" id="FungiDB:An11g05740"/>
<reference evidence="2" key="2">
    <citation type="submission" date="2025-08" db="UniProtKB">
        <authorList>
            <consortium name="RefSeq"/>
        </authorList>
    </citation>
    <scope>IDENTIFICATION</scope>
</reference>
<evidence type="ECO:0000256" key="1">
    <source>
        <dbReference type="SAM" id="MobiDB-lite"/>
    </source>
</evidence>
<dbReference type="AlphaFoldDB" id="A0AAJ6QF04"/>
<feature type="region of interest" description="Disordered" evidence="1">
    <location>
        <begin position="1"/>
        <end position="57"/>
    </location>
</feature>
<name>A0AAJ6QF04_ASPNG</name>
<protein>
    <submittedName>
        <fullName evidence="2">Uncharacterized protein</fullName>
    </submittedName>
</protein>
<feature type="compositionally biased region" description="Acidic residues" evidence="1">
    <location>
        <begin position="206"/>
        <end position="221"/>
    </location>
</feature>